<proteinExistence type="predicted"/>
<dbReference type="OrthoDB" id="221229at2157"/>
<evidence type="ECO:0000313" key="5">
    <source>
        <dbReference type="Proteomes" id="UP000037729"/>
    </source>
</evidence>
<evidence type="ECO:0000256" key="1">
    <source>
        <dbReference type="SAM" id="MobiDB-lite"/>
    </source>
</evidence>
<dbReference type="EMBL" id="LIUF01000002">
    <property type="protein sequence ID" value="KOX93621.1"/>
    <property type="molecule type" value="Genomic_DNA"/>
</dbReference>
<dbReference type="Proteomes" id="UP000610611">
    <property type="component" value="Unassembled WGS sequence"/>
</dbReference>
<evidence type="ECO:0000256" key="2">
    <source>
        <dbReference type="SAM" id="Phobius"/>
    </source>
</evidence>
<dbReference type="PATRIC" id="fig|1705562.3.peg.2410"/>
<comment type="caution">
    <text evidence="3">The sequence shown here is derived from an EMBL/GenBank/DDBJ whole genome shotgun (WGS) entry which is preliminary data.</text>
</comment>
<organism evidence="3 5">
    <name type="scientific">Haloarcula rubripromontorii</name>
    <dbReference type="NCBI Taxonomy" id="1705562"/>
    <lineage>
        <taxon>Archaea</taxon>
        <taxon>Methanobacteriati</taxon>
        <taxon>Methanobacteriota</taxon>
        <taxon>Stenosarchaea group</taxon>
        <taxon>Halobacteria</taxon>
        <taxon>Halobacteriales</taxon>
        <taxon>Haloarculaceae</taxon>
        <taxon>Haloarcula</taxon>
    </lineage>
</organism>
<keyword evidence="2" id="KW-0472">Membrane</keyword>
<dbReference type="RefSeq" id="WP_053967312.1">
    <property type="nucleotide sequence ID" value="NZ_JAWJXX010000016.1"/>
</dbReference>
<accession>A0A0M9AMD7</accession>
<feature type="transmembrane region" description="Helical" evidence="2">
    <location>
        <begin position="66"/>
        <end position="87"/>
    </location>
</feature>
<gene>
    <name evidence="3" type="ORF">AMS69_06745</name>
    <name evidence="4" type="ORF">GOC83_05085</name>
</gene>
<dbReference type="Proteomes" id="UP000037729">
    <property type="component" value="Unassembled WGS sequence"/>
</dbReference>
<protein>
    <submittedName>
        <fullName evidence="3">Uncharacterized protein</fullName>
    </submittedName>
</protein>
<keyword evidence="2" id="KW-1133">Transmembrane helix</keyword>
<evidence type="ECO:0000313" key="4">
    <source>
        <dbReference type="EMBL" id="NLV05510.1"/>
    </source>
</evidence>
<reference evidence="4" key="2">
    <citation type="submission" date="2019-12" db="EMBL/GenBank/DDBJ databases">
        <title>The whole-genome sequencing of Haloarcula japonica strain pws8.</title>
        <authorList>
            <person name="Verma D.K."/>
            <person name="Gopal K."/>
            <person name="Prasad E.S."/>
        </authorList>
    </citation>
    <scope>NUCLEOTIDE SEQUENCE</scope>
    <source>
        <strain evidence="4">Pws8</strain>
    </source>
</reference>
<keyword evidence="5" id="KW-1185">Reference proteome</keyword>
<feature type="compositionally biased region" description="Polar residues" evidence="1">
    <location>
        <begin position="1"/>
        <end position="11"/>
    </location>
</feature>
<evidence type="ECO:0000313" key="3">
    <source>
        <dbReference type="EMBL" id="KOX93621.1"/>
    </source>
</evidence>
<dbReference type="AlphaFoldDB" id="A0A0M9AMD7"/>
<feature type="region of interest" description="Disordered" evidence="1">
    <location>
        <begin position="1"/>
        <end position="29"/>
    </location>
</feature>
<feature type="transmembrane region" description="Helical" evidence="2">
    <location>
        <begin position="42"/>
        <end position="60"/>
    </location>
</feature>
<sequence length="133" mass="14226">MSCPLSPSTGESPGEPIPGGTSDKSSSRVRGYELPTHNWRHTLIYGVVFWAVVAAAWLAVPAGHPFQLGVTLSGLFAAPLLPVALWCDYRQARAVGTCDPGLRAYLSNLGRDIKTAGTGQSALGDERREFLRC</sequence>
<reference evidence="3 5" key="1">
    <citation type="submission" date="2015-08" db="EMBL/GenBank/DDBJ databases">
        <title>Genomes of Isolates from Cabo Rojo, PR.</title>
        <authorList>
            <person name="Sanchez-Nieves R.L."/>
            <person name="Montalvo-Rodriguez R."/>
        </authorList>
    </citation>
    <scope>NUCLEOTIDE SEQUENCE [LARGE SCALE GENOMIC DNA]</scope>
    <source>
        <strain evidence="3 5">SL3</strain>
    </source>
</reference>
<dbReference type="EMBL" id="WOWB01000001">
    <property type="protein sequence ID" value="NLV05510.1"/>
    <property type="molecule type" value="Genomic_DNA"/>
</dbReference>
<keyword evidence="2" id="KW-0812">Transmembrane</keyword>
<name>A0A0M9AMD7_9EURY</name>